<dbReference type="Proteomes" id="UP000299102">
    <property type="component" value="Unassembled WGS sequence"/>
</dbReference>
<reference evidence="1 2" key="1">
    <citation type="journal article" date="2019" name="Commun. Biol.">
        <title>The bagworm genome reveals a unique fibroin gene that provides high tensile strength.</title>
        <authorList>
            <person name="Kono N."/>
            <person name="Nakamura H."/>
            <person name="Ohtoshi R."/>
            <person name="Tomita M."/>
            <person name="Numata K."/>
            <person name="Arakawa K."/>
        </authorList>
    </citation>
    <scope>NUCLEOTIDE SEQUENCE [LARGE SCALE GENOMIC DNA]</scope>
</reference>
<dbReference type="EMBL" id="BGZK01000135">
    <property type="protein sequence ID" value="GBP22019.1"/>
    <property type="molecule type" value="Genomic_DNA"/>
</dbReference>
<gene>
    <name evidence="1" type="ORF">EVAR_18660_1</name>
</gene>
<proteinExistence type="predicted"/>
<name>A0A4C1U6S5_EUMVA</name>
<dbReference type="AlphaFoldDB" id="A0A4C1U6S5"/>
<evidence type="ECO:0000313" key="1">
    <source>
        <dbReference type="EMBL" id="GBP22019.1"/>
    </source>
</evidence>
<keyword evidence="2" id="KW-1185">Reference proteome</keyword>
<protein>
    <submittedName>
        <fullName evidence="1">Uncharacterized protein</fullName>
    </submittedName>
</protein>
<sequence length="87" mass="10220">MQLKNDTCPRRTRITRIGRDRIAEQYDPIDHTDRYTRLAVYGRPLFLLRHDNHRKYHRGRGLGSADFHLERNISLPASKEVGVVPPK</sequence>
<organism evidence="1 2">
    <name type="scientific">Eumeta variegata</name>
    <name type="common">Bagworm moth</name>
    <name type="synonym">Eumeta japonica</name>
    <dbReference type="NCBI Taxonomy" id="151549"/>
    <lineage>
        <taxon>Eukaryota</taxon>
        <taxon>Metazoa</taxon>
        <taxon>Ecdysozoa</taxon>
        <taxon>Arthropoda</taxon>
        <taxon>Hexapoda</taxon>
        <taxon>Insecta</taxon>
        <taxon>Pterygota</taxon>
        <taxon>Neoptera</taxon>
        <taxon>Endopterygota</taxon>
        <taxon>Lepidoptera</taxon>
        <taxon>Glossata</taxon>
        <taxon>Ditrysia</taxon>
        <taxon>Tineoidea</taxon>
        <taxon>Psychidae</taxon>
        <taxon>Oiketicinae</taxon>
        <taxon>Eumeta</taxon>
    </lineage>
</organism>
<accession>A0A4C1U6S5</accession>
<comment type="caution">
    <text evidence="1">The sequence shown here is derived from an EMBL/GenBank/DDBJ whole genome shotgun (WGS) entry which is preliminary data.</text>
</comment>
<evidence type="ECO:0000313" key="2">
    <source>
        <dbReference type="Proteomes" id="UP000299102"/>
    </source>
</evidence>